<name>W4FAZ7_APHAT</name>
<dbReference type="OrthoDB" id="29661at2759"/>
<dbReference type="GeneID" id="20820489"/>
<dbReference type="VEuPathDB" id="FungiDB:H257_18493"/>
<reference evidence="1" key="1">
    <citation type="submission" date="2013-12" db="EMBL/GenBank/DDBJ databases">
        <title>The Genome Sequence of Aphanomyces astaci APO3.</title>
        <authorList>
            <consortium name="The Broad Institute Genomics Platform"/>
            <person name="Russ C."/>
            <person name="Tyler B."/>
            <person name="van West P."/>
            <person name="Dieguez-Uribeondo J."/>
            <person name="Young S.K."/>
            <person name="Zeng Q."/>
            <person name="Gargeya S."/>
            <person name="Fitzgerald M."/>
            <person name="Abouelleil A."/>
            <person name="Alvarado L."/>
            <person name="Chapman S.B."/>
            <person name="Gainer-Dewar J."/>
            <person name="Goldberg J."/>
            <person name="Griggs A."/>
            <person name="Gujja S."/>
            <person name="Hansen M."/>
            <person name="Howarth C."/>
            <person name="Imamovic A."/>
            <person name="Ireland A."/>
            <person name="Larimer J."/>
            <person name="McCowan C."/>
            <person name="Murphy C."/>
            <person name="Pearson M."/>
            <person name="Poon T.W."/>
            <person name="Priest M."/>
            <person name="Roberts A."/>
            <person name="Saif S."/>
            <person name="Shea T."/>
            <person name="Sykes S."/>
            <person name="Wortman J."/>
            <person name="Nusbaum C."/>
            <person name="Birren B."/>
        </authorList>
    </citation>
    <scope>NUCLEOTIDE SEQUENCE [LARGE SCALE GENOMIC DNA]</scope>
    <source>
        <strain evidence="1">APO3</strain>
    </source>
</reference>
<sequence length="93" mass="10045">MWVIAASDTAKGHTDDILSVVYIPPATLATSGLDNKIPLEHLSGEILRAGSFDGRVGYVVWQLLANVGLILMRSGQPALLYLVPWGVMVVAKW</sequence>
<proteinExistence type="predicted"/>
<dbReference type="GO" id="GO:0016020">
    <property type="term" value="C:membrane"/>
    <property type="evidence" value="ECO:0007669"/>
    <property type="project" value="InterPro"/>
</dbReference>
<dbReference type="AlphaFoldDB" id="W4FAZ7"/>
<dbReference type="InterPro" id="IPR007369">
    <property type="entry name" value="Peptidase_A22B_SPP"/>
</dbReference>
<protein>
    <submittedName>
        <fullName evidence="1">Uncharacterized protein</fullName>
    </submittedName>
</protein>
<gene>
    <name evidence="1" type="ORF">H257_18493</name>
</gene>
<dbReference type="EMBL" id="KI913282">
    <property type="protein sequence ID" value="ETV64670.1"/>
    <property type="molecule type" value="Genomic_DNA"/>
</dbReference>
<dbReference type="Pfam" id="PF04258">
    <property type="entry name" value="Peptidase_A22B"/>
    <property type="match status" value="1"/>
</dbReference>
<organism evidence="1">
    <name type="scientific">Aphanomyces astaci</name>
    <name type="common">Crayfish plague agent</name>
    <dbReference type="NCBI Taxonomy" id="112090"/>
    <lineage>
        <taxon>Eukaryota</taxon>
        <taxon>Sar</taxon>
        <taxon>Stramenopiles</taxon>
        <taxon>Oomycota</taxon>
        <taxon>Saprolegniomycetes</taxon>
        <taxon>Saprolegniales</taxon>
        <taxon>Verrucalvaceae</taxon>
        <taxon>Aphanomyces</taxon>
    </lineage>
</organism>
<dbReference type="RefSeq" id="XP_009845866.1">
    <property type="nucleotide sequence ID" value="XM_009847564.1"/>
</dbReference>
<accession>W4FAZ7</accession>
<evidence type="ECO:0000313" key="1">
    <source>
        <dbReference type="EMBL" id="ETV64670.1"/>
    </source>
</evidence>
<dbReference type="GO" id="GO:0042500">
    <property type="term" value="F:aspartic endopeptidase activity, intramembrane cleaving"/>
    <property type="evidence" value="ECO:0007669"/>
    <property type="project" value="InterPro"/>
</dbReference>